<keyword evidence="2" id="KW-0472">Membrane</keyword>
<evidence type="ECO:0000313" key="3">
    <source>
        <dbReference type="EMBL" id="MBW72538.1"/>
    </source>
</evidence>
<accession>A0A2M4D619</accession>
<dbReference type="EMBL" id="GGFL01008360">
    <property type="protein sequence ID" value="MBW72538.1"/>
    <property type="molecule type" value="Transcribed_RNA"/>
</dbReference>
<keyword evidence="2" id="KW-1133">Transmembrane helix</keyword>
<dbReference type="AlphaFoldDB" id="A0A2M4D619"/>
<feature type="compositionally biased region" description="Basic residues" evidence="1">
    <location>
        <begin position="96"/>
        <end position="106"/>
    </location>
</feature>
<evidence type="ECO:0000256" key="2">
    <source>
        <dbReference type="SAM" id="Phobius"/>
    </source>
</evidence>
<reference evidence="3" key="1">
    <citation type="submission" date="2018-01" db="EMBL/GenBank/DDBJ databases">
        <title>An insight into the sialome of Amazonian anophelines.</title>
        <authorList>
            <person name="Ribeiro J.M."/>
            <person name="Scarpassa V."/>
            <person name="Calvo E."/>
        </authorList>
    </citation>
    <scope>NUCLEOTIDE SEQUENCE</scope>
</reference>
<evidence type="ECO:0000256" key="1">
    <source>
        <dbReference type="SAM" id="MobiDB-lite"/>
    </source>
</evidence>
<feature type="transmembrane region" description="Helical" evidence="2">
    <location>
        <begin position="15"/>
        <end position="33"/>
    </location>
</feature>
<organism evidence="3">
    <name type="scientific">Anopheles darlingi</name>
    <name type="common">Mosquito</name>
    <dbReference type="NCBI Taxonomy" id="43151"/>
    <lineage>
        <taxon>Eukaryota</taxon>
        <taxon>Metazoa</taxon>
        <taxon>Ecdysozoa</taxon>
        <taxon>Arthropoda</taxon>
        <taxon>Hexapoda</taxon>
        <taxon>Insecta</taxon>
        <taxon>Pterygota</taxon>
        <taxon>Neoptera</taxon>
        <taxon>Endopterygota</taxon>
        <taxon>Diptera</taxon>
        <taxon>Nematocera</taxon>
        <taxon>Culicoidea</taxon>
        <taxon>Culicidae</taxon>
        <taxon>Anophelinae</taxon>
        <taxon>Anopheles</taxon>
    </lineage>
</organism>
<name>A0A2M4D619_ANODA</name>
<feature type="region of interest" description="Disordered" evidence="1">
    <location>
        <begin position="70"/>
        <end position="106"/>
    </location>
</feature>
<sequence length="106" mass="11891">MNGINNIANVTTTPFIYFLTHLFIFLLLLRVTAPGQTQIRDANPPIMFCKSCAPKLYFASPTRESIHISNTRSSIKGTGRGSRLISLSNSWGNERRRTRHHSSSKA</sequence>
<proteinExistence type="predicted"/>
<keyword evidence="2" id="KW-0812">Transmembrane</keyword>
<protein>
    <submittedName>
        <fullName evidence="3">Putative secreted protein</fullName>
    </submittedName>
</protein>